<organism evidence="12 13">
    <name type="scientific">Denticeps clupeoides</name>
    <name type="common">denticle herring</name>
    <dbReference type="NCBI Taxonomy" id="299321"/>
    <lineage>
        <taxon>Eukaryota</taxon>
        <taxon>Metazoa</taxon>
        <taxon>Chordata</taxon>
        <taxon>Craniata</taxon>
        <taxon>Vertebrata</taxon>
        <taxon>Euteleostomi</taxon>
        <taxon>Actinopterygii</taxon>
        <taxon>Neopterygii</taxon>
        <taxon>Teleostei</taxon>
        <taxon>Clupei</taxon>
        <taxon>Clupeiformes</taxon>
        <taxon>Denticipitoidei</taxon>
        <taxon>Denticipitidae</taxon>
        <taxon>Denticeps</taxon>
    </lineage>
</organism>
<evidence type="ECO:0000256" key="6">
    <source>
        <dbReference type="ARBA" id="ARBA00023242"/>
    </source>
</evidence>
<feature type="region of interest" description="Disordered" evidence="10">
    <location>
        <begin position="180"/>
        <end position="400"/>
    </location>
</feature>
<proteinExistence type="predicted"/>
<dbReference type="GeneID" id="114790588"/>
<dbReference type="GO" id="GO:0042393">
    <property type="term" value="F:histone binding"/>
    <property type="evidence" value="ECO:0007669"/>
    <property type="project" value="TreeGrafter"/>
</dbReference>
<evidence type="ECO:0000256" key="8">
    <source>
        <dbReference type="ARBA" id="ARBA00064832"/>
    </source>
</evidence>
<feature type="compositionally biased region" description="Acidic residues" evidence="10">
    <location>
        <begin position="377"/>
        <end position="386"/>
    </location>
</feature>
<protein>
    <recommendedName>
        <fullName evidence="9">Protein DEK</fullName>
    </recommendedName>
</protein>
<gene>
    <name evidence="12" type="primary">DEK</name>
</gene>
<dbReference type="GO" id="GO:0005634">
    <property type="term" value="C:nucleus"/>
    <property type="evidence" value="ECO:0007669"/>
    <property type="project" value="UniProtKB-SubCell"/>
</dbReference>
<evidence type="ECO:0000256" key="4">
    <source>
        <dbReference type="ARBA" id="ARBA00022853"/>
    </source>
</evidence>
<evidence type="ECO:0000313" key="13">
    <source>
        <dbReference type="Proteomes" id="UP000694580"/>
    </source>
</evidence>
<evidence type="ECO:0000256" key="7">
    <source>
        <dbReference type="ARBA" id="ARBA00056057"/>
    </source>
</evidence>
<evidence type="ECO:0000256" key="1">
    <source>
        <dbReference type="ARBA" id="ARBA00004123"/>
    </source>
</evidence>
<dbReference type="InterPro" id="IPR044198">
    <property type="entry name" value="DEK"/>
</dbReference>
<dbReference type="Proteomes" id="UP000694580">
    <property type="component" value="Chromosome 5"/>
</dbReference>
<reference evidence="12" key="3">
    <citation type="submission" date="2025-09" db="UniProtKB">
        <authorList>
            <consortium name="Ensembl"/>
        </authorList>
    </citation>
    <scope>IDENTIFICATION</scope>
</reference>
<feature type="compositionally biased region" description="Basic and acidic residues" evidence="10">
    <location>
        <begin position="1"/>
        <end position="10"/>
    </location>
</feature>
<dbReference type="FunFam" id="1.10.10.60:FF:000148">
    <property type="entry name" value="Dek, isoform B"/>
    <property type="match status" value="1"/>
</dbReference>
<dbReference type="RefSeq" id="XP_028836605.1">
    <property type="nucleotide sequence ID" value="XM_028980772.1"/>
</dbReference>
<feature type="compositionally biased region" description="Basic and acidic residues" evidence="10">
    <location>
        <begin position="334"/>
        <end position="343"/>
    </location>
</feature>
<sequence>MSADAGKETDMADQAPAGGDGEADRRAGRPRAQRPKLGLYEAEIIEGKREKKTVQRLDVQLGKPKERLKIENGVGEKLGDIAQVNLNIGKFKAVLLKPLHKILFDRPGAASSMKKNLRLFNGFLFEVDSEPYNRKKKILMKYTNSVLRTICQVLNIERSGKQCILIDRIMSFLMQPVNTRKSVPVRKKKKKSTAKDTKRKVNKDSQSPRKPKLVGKSKAIVTDSSSDDDEEEEEDKPEKKEANKSSVQEWKIESSENTSEEEGSESDDEEDKDGDNEKPKVAQKKKPGVLKKAAASKKTERSAKKAAPSKRKPAAKKADEEKSGLSDDDDDDHGNDSELEKSNKKVVSKKPAKPVAKTKKADSSSNKSTNKCKPIQEPEDSSDDNEPLIKMIKKPPSDDQIKNTVKDLLKEANLEEVTMKQICKKVYDMYPDFDLTSRKEYIKNTVKSLIT</sequence>
<reference evidence="12 13" key="1">
    <citation type="submission" date="2020-06" db="EMBL/GenBank/DDBJ databases">
        <authorList>
            <consortium name="Wellcome Sanger Institute Data Sharing"/>
        </authorList>
    </citation>
    <scope>NUCLEOTIDE SEQUENCE [LARGE SCALE GENOMIC DNA]</scope>
</reference>
<dbReference type="SUPFAM" id="SSF109715">
    <property type="entry name" value="DEK C-terminal domain"/>
    <property type="match status" value="1"/>
</dbReference>
<evidence type="ECO:0000256" key="3">
    <source>
        <dbReference type="ARBA" id="ARBA00022765"/>
    </source>
</evidence>
<dbReference type="Ensembl" id="ENSDCDT00010018082.1">
    <property type="protein sequence ID" value="ENSDCDP00010017055.1"/>
    <property type="gene ID" value="ENSDCDG00010007821.1"/>
</dbReference>
<keyword evidence="13" id="KW-1185">Reference proteome</keyword>
<keyword evidence="5" id="KW-0238">DNA-binding</keyword>
<evidence type="ECO:0000259" key="11">
    <source>
        <dbReference type="PROSITE" id="PS51998"/>
    </source>
</evidence>
<keyword evidence="6" id="KW-0539">Nucleus</keyword>
<dbReference type="PANTHER" id="PTHR13468">
    <property type="entry name" value="DEK PROTEIN"/>
    <property type="match status" value="1"/>
</dbReference>
<evidence type="ECO:0000256" key="10">
    <source>
        <dbReference type="SAM" id="MobiDB-lite"/>
    </source>
</evidence>
<dbReference type="Gene3D" id="1.10.10.60">
    <property type="entry name" value="Homeodomain-like"/>
    <property type="match status" value="1"/>
</dbReference>
<keyword evidence="2" id="KW-0597">Phosphoprotein</keyword>
<evidence type="ECO:0000256" key="2">
    <source>
        <dbReference type="ARBA" id="ARBA00022553"/>
    </source>
</evidence>
<feature type="compositionally biased region" description="Basic residues" evidence="10">
    <location>
        <begin position="183"/>
        <end position="201"/>
    </location>
</feature>
<name>A0AAY4B8C3_9TELE</name>
<dbReference type="Pfam" id="PF08766">
    <property type="entry name" value="DEK_C"/>
    <property type="match status" value="1"/>
</dbReference>
<evidence type="ECO:0000256" key="5">
    <source>
        <dbReference type="ARBA" id="ARBA00023125"/>
    </source>
</evidence>
<dbReference type="GO" id="GO:0006325">
    <property type="term" value="P:chromatin organization"/>
    <property type="evidence" value="ECO:0007669"/>
    <property type="project" value="UniProtKB-KW"/>
</dbReference>
<accession>A0AAY4B8C3</accession>
<comment type="subcellular location">
    <subcellularLocation>
        <location evidence="1">Nucleus</location>
    </subcellularLocation>
</comment>
<feature type="domain" description="DEK-C" evidence="11">
    <location>
        <begin position="395"/>
        <end position="451"/>
    </location>
</feature>
<dbReference type="GeneTree" id="ENSGT00390000017282"/>
<dbReference type="GO" id="GO:2000779">
    <property type="term" value="P:regulation of double-strand break repair"/>
    <property type="evidence" value="ECO:0007669"/>
    <property type="project" value="TreeGrafter"/>
</dbReference>
<keyword evidence="3" id="KW-0013">ADP-ribosylation</keyword>
<feature type="compositionally biased region" description="Acidic residues" evidence="10">
    <location>
        <begin position="225"/>
        <end position="235"/>
    </location>
</feature>
<comment type="function">
    <text evidence="7">Involved in chromatin organization.</text>
</comment>
<dbReference type="InterPro" id="IPR014876">
    <property type="entry name" value="DEK_C"/>
</dbReference>
<dbReference type="GO" id="GO:0003677">
    <property type="term" value="F:DNA binding"/>
    <property type="evidence" value="ECO:0007669"/>
    <property type="project" value="UniProtKB-KW"/>
</dbReference>
<feature type="compositionally biased region" description="Acidic residues" evidence="10">
    <location>
        <begin position="258"/>
        <end position="274"/>
    </location>
</feature>
<evidence type="ECO:0000313" key="12">
    <source>
        <dbReference type="Ensembl" id="ENSDCDP00010017055.1"/>
    </source>
</evidence>
<dbReference type="PROSITE" id="PS51998">
    <property type="entry name" value="DEK_C"/>
    <property type="match status" value="1"/>
</dbReference>
<feature type="compositionally biased region" description="Basic and acidic residues" evidence="10">
    <location>
        <begin position="316"/>
        <end position="325"/>
    </location>
</feature>
<comment type="subunit">
    <text evidence="8">Found in a mRNA splicing-dependent exon junction complex (EJC) with DEK, RBM8A, RNPS1, SRRM1 and ALYREF/THOC4. Interacts with histones H2A, H2B, H3, H4, acetylated histone H4, non-phosphorylated DAXX and HDAC2. Component of the B-WICH complex, at least composed of SMARCA5/SNF2H, BAZ1B/WSTF, SF3B1, DEK, MYO1C, ERCC6, MYBBP1A and DDX21. Binds DNA.</text>
</comment>
<evidence type="ECO:0000256" key="9">
    <source>
        <dbReference type="ARBA" id="ARBA00074520"/>
    </source>
</evidence>
<reference evidence="12" key="2">
    <citation type="submission" date="2025-08" db="UniProtKB">
        <authorList>
            <consortium name="Ensembl"/>
        </authorList>
    </citation>
    <scope>IDENTIFICATION</scope>
</reference>
<dbReference type="PANTHER" id="PTHR13468:SF1">
    <property type="entry name" value="PROTEIN DEK"/>
    <property type="match status" value="1"/>
</dbReference>
<feature type="region of interest" description="Disordered" evidence="10">
    <location>
        <begin position="1"/>
        <end position="35"/>
    </location>
</feature>
<dbReference type="AlphaFoldDB" id="A0AAY4B8C3"/>
<keyword evidence="4" id="KW-0156">Chromatin regulator</keyword>
<feature type="compositionally biased region" description="Basic residues" evidence="10">
    <location>
        <begin position="344"/>
        <end position="358"/>
    </location>
</feature>